<dbReference type="InterPro" id="IPR022742">
    <property type="entry name" value="Hydrolase_4"/>
</dbReference>
<proteinExistence type="predicted"/>
<keyword evidence="1" id="KW-1133">Transmembrane helix</keyword>
<feature type="domain" description="Serine aminopeptidase S33" evidence="2">
    <location>
        <begin position="70"/>
        <end position="182"/>
    </location>
</feature>
<feature type="transmembrane region" description="Helical" evidence="1">
    <location>
        <begin position="6"/>
        <end position="25"/>
    </location>
</feature>
<dbReference type="SUPFAM" id="SSF53474">
    <property type="entry name" value="alpha/beta-Hydrolases"/>
    <property type="match status" value="1"/>
</dbReference>
<keyword evidence="1" id="KW-0472">Membrane</keyword>
<dbReference type="PANTHER" id="PTHR12277:SF81">
    <property type="entry name" value="PROTEIN ABHD13"/>
    <property type="match status" value="1"/>
</dbReference>
<keyword evidence="1" id="KW-0812">Transmembrane</keyword>
<dbReference type="RefSeq" id="WP_193910944.1">
    <property type="nucleotide sequence ID" value="NZ_JADEXG010000065.1"/>
</dbReference>
<evidence type="ECO:0000313" key="3">
    <source>
        <dbReference type="EMBL" id="MBE9079712.1"/>
    </source>
</evidence>
<gene>
    <name evidence="3" type="ORF">IQ241_20865</name>
</gene>
<comment type="caution">
    <text evidence="3">The sequence shown here is derived from an EMBL/GenBank/DDBJ whole genome shotgun (WGS) entry which is preliminary data.</text>
</comment>
<keyword evidence="3" id="KW-0378">Hydrolase</keyword>
<dbReference type="GO" id="GO:0016787">
    <property type="term" value="F:hydrolase activity"/>
    <property type="evidence" value="ECO:0007669"/>
    <property type="project" value="UniProtKB-KW"/>
</dbReference>
<reference evidence="3" key="1">
    <citation type="submission" date="2020-10" db="EMBL/GenBank/DDBJ databases">
        <authorList>
            <person name="Castelo-Branco R."/>
            <person name="Eusebio N."/>
            <person name="Adriana R."/>
            <person name="Vieira A."/>
            <person name="Brugerolle De Fraissinette N."/>
            <person name="Rezende De Castro R."/>
            <person name="Schneider M.P."/>
            <person name="Vasconcelos V."/>
            <person name="Leao P.N."/>
        </authorList>
    </citation>
    <scope>NUCLEOTIDE SEQUENCE</scope>
    <source>
        <strain evidence="3">LEGE 07310</strain>
    </source>
</reference>
<dbReference type="AlphaFoldDB" id="A0A8J7A9F2"/>
<evidence type="ECO:0000313" key="4">
    <source>
        <dbReference type="Proteomes" id="UP000636505"/>
    </source>
</evidence>
<dbReference type="InterPro" id="IPR029058">
    <property type="entry name" value="AB_hydrolase_fold"/>
</dbReference>
<dbReference type="EMBL" id="JADEXG010000065">
    <property type="protein sequence ID" value="MBE9079712.1"/>
    <property type="molecule type" value="Genomic_DNA"/>
</dbReference>
<dbReference type="Gene3D" id="3.40.50.1820">
    <property type="entry name" value="alpha/beta hydrolase"/>
    <property type="match status" value="1"/>
</dbReference>
<sequence>MRSLSIFGLTVASLYLGFCLFLYFYQSRLIFHPKSLIGLTPSEVALESEDVWLPVVSGGRIHGWWLPGAHPSRTLLYLHGNGGNIGVNLEHARRFQQMGFSVFLFDYRGYGLSEGPFPNEARVYEDANAAWDYLIQTRNIQPADIYLYGHSLGGAIAIELATHQPQVAGLIVQGSFTSMQAAATAVGRYQLIPLRLLLTQRFDSLSKVKDLKMPLFYIHGLDDAEVPADMSRQLYEASPQPKELWLVPMAGHNDLARIAGQTYFDQVQDFLEIRTQAQTP</sequence>
<name>A0A8J7A9F2_9CYAN</name>
<evidence type="ECO:0000256" key="1">
    <source>
        <dbReference type="SAM" id="Phobius"/>
    </source>
</evidence>
<dbReference type="Proteomes" id="UP000636505">
    <property type="component" value="Unassembled WGS sequence"/>
</dbReference>
<protein>
    <submittedName>
        <fullName evidence="3">Alpha/beta hydrolase</fullName>
    </submittedName>
</protein>
<evidence type="ECO:0000259" key="2">
    <source>
        <dbReference type="Pfam" id="PF12146"/>
    </source>
</evidence>
<dbReference type="PANTHER" id="PTHR12277">
    <property type="entry name" value="ALPHA/BETA HYDROLASE DOMAIN-CONTAINING PROTEIN"/>
    <property type="match status" value="1"/>
</dbReference>
<accession>A0A8J7A9F2</accession>
<organism evidence="3 4">
    <name type="scientific">Vasconcelosia minhoensis LEGE 07310</name>
    <dbReference type="NCBI Taxonomy" id="915328"/>
    <lineage>
        <taxon>Bacteria</taxon>
        <taxon>Bacillati</taxon>
        <taxon>Cyanobacteriota</taxon>
        <taxon>Cyanophyceae</taxon>
        <taxon>Nodosilineales</taxon>
        <taxon>Cymatolegaceae</taxon>
        <taxon>Vasconcelosia</taxon>
        <taxon>Vasconcelosia minhoensis</taxon>
    </lineage>
</organism>
<keyword evidence="4" id="KW-1185">Reference proteome</keyword>
<dbReference type="Pfam" id="PF12146">
    <property type="entry name" value="Hydrolase_4"/>
    <property type="match status" value="1"/>
</dbReference>